<proteinExistence type="inferred from homology"/>
<dbReference type="InterPro" id="IPR029510">
    <property type="entry name" value="Ald_DH_CS_GLU"/>
</dbReference>
<sequence>MSTEFMRPPSPIADESADGLKATLDAQRSDFLRAGSPSVALRRDRIDRLILLLTEGAEEFSDALNADFGNRSYPVNLLSEIAGIMPDITASRRHLDKWMRPDRIKSATLMGMPTVVEKKPLGVVGIIGPWNFPVGLVAQPAASALAAGNRVMIKFSEVTHRTAEVFAAKVAQYFDPTELVVVTGGAEVGAAFSELPFNHLFFTGSPRVGAIVASAAAKNLVPVTLELGGKNPAVIAPDADVPATARRVMAARLANGGQVCLCPDYAFVPRAQVETFAAAALAHGKVAASGDGEAGLVSIVDTKNYDRVCALIDDARSRGATVRDSGTGSDAARRRLAPTVVLDVNDDMRICREEIFGPVLTVLPYEALSEVYDYIAARPSPLAVYWYGPNGSRLDEFRQKTLSGGVGINDFAIQCAMMAAPFGGVGHSGSGAYHGKTGFDTFTHHRTVTATRLPFSFATLITPPHSRMMTRGLQAYIGWERRAAARRLGRRGPESA</sequence>
<name>A0A7D6ECV9_9MYCO</name>
<dbReference type="InterPro" id="IPR016160">
    <property type="entry name" value="Ald_DH_CS_CYS"/>
</dbReference>
<dbReference type="AlphaFoldDB" id="A0A7D6ECV9"/>
<dbReference type="GO" id="GO:0005737">
    <property type="term" value="C:cytoplasm"/>
    <property type="evidence" value="ECO:0007669"/>
    <property type="project" value="TreeGrafter"/>
</dbReference>
<dbReference type="InterPro" id="IPR016162">
    <property type="entry name" value="Ald_DH_N"/>
</dbReference>
<evidence type="ECO:0000256" key="2">
    <source>
        <dbReference type="ARBA" id="ARBA00023002"/>
    </source>
</evidence>
<dbReference type="PROSITE" id="PS00070">
    <property type="entry name" value="ALDEHYDE_DEHYDR_CYS"/>
    <property type="match status" value="1"/>
</dbReference>
<evidence type="ECO:0000256" key="4">
    <source>
        <dbReference type="PIRSR" id="PIRSR036492-1"/>
    </source>
</evidence>
<dbReference type="InterPro" id="IPR016163">
    <property type="entry name" value="Ald_DH_C"/>
</dbReference>
<dbReference type="InterPro" id="IPR012394">
    <property type="entry name" value="Aldehyde_DH_NAD(P)"/>
</dbReference>
<dbReference type="Proteomes" id="UP000510682">
    <property type="component" value="Chromosome"/>
</dbReference>
<keyword evidence="9" id="KW-1185">Reference proteome</keyword>
<dbReference type="Pfam" id="PF00171">
    <property type="entry name" value="Aldedh"/>
    <property type="match status" value="1"/>
</dbReference>
<dbReference type="Gene3D" id="3.40.605.10">
    <property type="entry name" value="Aldehyde Dehydrogenase, Chain A, domain 1"/>
    <property type="match status" value="1"/>
</dbReference>
<evidence type="ECO:0000259" key="7">
    <source>
        <dbReference type="Pfam" id="PF00171"/>
    </source>
</evidence>
<evidence type="ECO:0000256" key="6">
    <source>
        <dbReference type="RuleBase" id="RU003345"/>
    </source>
</evidence>
<dbReference type="PANTHER" id="PTHR43570:SF16">
    <property type="entry name" value="ALDEHYDE DEHYDROGENASE TYPE III, ISOFORM Q"/>
    <property type="match status" value="1"/>
</dbReference>
<dbReference type="Gene3D" id="3.40.309.10">
    <property type="entry name" value="Aldehyde Dehydrogenase, Chain A, domain 2"/>
    <property type="match status" value="1"/>
</dbReference>
<dbReference type="SUPFAM" id="SSF53720">
    <property type="entry name" value="ALDH-like"/>
    <property type="match status" value="1"/>
</dbReference>
<dbReference type="PANTHER" id="PTHR43570">
    <property type="entry name" value="ALDEHYDE DEHYDROGENASE"/>
    <property type="match status" value="1"/>
</dbReference>
<gene>
    <name evidence="8" type="ORF">H0P51_13910</name>
</gene>
<dbReference type="PROSITE" id="PS00687">
    <property type="entry name" value="ALDEHYDE_DEHYDR_GLU"/>
    <property type="match status" value="1"/>
</dbReference>
<dbReference type="InterPro" id="IPR016161">
    <property type="entry name" value="Ald_DH/histidinol_DH"/>
</dbReference>
<reference evidence="8" key="1">
    <citation type="submission" date="2020-07" db="EMBL/GenBank/DDBJ databases">
        <title>Description of Mycobacterium gordonae subsp. intergordonae subsp.nov. and Mycobacterium gordonae subsp. gordonae subsp. nov.</title>
        <authorList>
            <person name="Huang H."/>
        </authorList>
    </citation>
    <scope>NUCLEOTIDE SEQUENCE [LARGE SCALE GENOMIC DNA]</scope>
    <source>
        <strain evidence="8">24T</strain>
    </source>
</reference>
<evidence type="ECO:0000313" key="9">
    <source>
        <dbReference type="Proteomes" id="UP000510682"/>
    </source>
</evidence>
<reference evidence="8" key="2">
    <citation type="submission" date="2020-07" db="EMBL/GenBank/DDBJ databases">
        <authorList>
            <person name="Yu X."/>
        </authorList>
    </citation>
    <scope>NUCLEOTIDE SEQUENCE [LARGE SCALE GENOMIC DNA]</scope>
    <source>
        <strain evidence="8">24T</strain>
    </source>
</reference>
<feature type="active site" evidence="4">
    <location>
        <position position="260"/>
    </location>
</feature>
<comment type="similarity">
    <text evidence="1 3 6">Belongs to the aldehyde dehydrogenase family.</text>
</comment>
<accession>A0A7D6ECV9</accession>
<evidence type="ECO:0000256" key="5">
    <source>
        <dbReference type="PROSITE-ProRule" id="PRU10007"/>
    </source>
</evidence>
<dbReference type="RefSeq" id="WP_180918591.1">
    <property type="nucleotide sequence ID" value="NZ_CP059165.1"/>
</dbReference>
<organism evidence="8 9">
    <name type="scientific">Mycobacterium vicinigordonae</name>
    <dbReference type="NCBI Taxonomy" id="1719132"/>
    <lineage>
        <taxon>Bacteria</taxon>
        <taxon>Bacillati</taxon>
        <taxon>Actinomycetota</taxon>
        <taxon>Actinomycetes</taxon>
        <taxon>Mycobacteriales</taxon>
        <taxon>Mycobacteriaceae</taxon>
        <taxon>Mycobacterium</taxon>
    </lineage>
</organism>
<dbReference type="GO" id="GO:0006081">
    <property type="term" value="P:aldehyde metabolic process"/>
    <property type="evidence" value="ECO:0007669"/>
    <property type="project" value="InterPro"/>
</dbReference>
<dbReference type="KEGG" id="mgor:H0P51_13910"/>
<dbReference type="PIRSF" id="PIRSF036492">
    <property type="entry name" value="ALDH"/>
    <property type="match status" value="1"/>
</dbReference>
<evidence type="ECO:0000313" key="8">
    <source>
        <dbReference type="EMBL" id="QLL09845.1"/>
    </source>
</evidence>
<feature type="domain" description="Aldehyde dehydrogenase" evidence="7">
    <location>
        <begin position="20"/>
        <end position="448"/>
    </location>
</feature>
<dbReference type="EMBL" id="CP059165">
    <property type="protein sequence ID" value="QLL09845.1"/>
    <property type="molecule type" value="Genomic_DNA"/>
</dbReference>
<evidence type="ECO:0000256" key="3">
    <source>
        <dbReference type="PIRNR" id="PIRNR036492"/>
    </source>
</evidence>
<dbReference type="InterPro" id="IPR015590">
    <property type="entry name" value="Aldehyde_DH_dom"/>
</dbReference>
<evidence type="ECO:0000256" key="1">
    <source>
        <dbReference type="ARBA" id="ARBA00009986"/>
    </source>
</evidence>
<dbReference type="GO" id="GO:0004029">
    <property type="term" value="F:aldehyde dehydrogenase (NAD+) activity"/>
    <property type="evidence" value="ECO:0007669"/>
    <property type="project" value="TreeGrafter"/>
</dbReference>
<keyword evidence="2 3" id="KW-0560">Oxidoreductase</keyword>
<feature type="active site" evidence="4 5">
    <location>
        <position position="226"/>
    </location>
</feature>
<protein>
    <recommendedName>
        <fullName evidence="3">Aldehyde dehydrogenase</fullName>
    </recommendedName>
</protein>